<evidence type="ECO:0000256" key="4">
    <source>
        <dbReference type="SAM" id="MobiDB-lite"/>
    </source>
</evidence>
<evidence type="ECO:0000256" key="1">
    <source>
        <dbReference type="ARBA" id="ARBA00022536"/>
    </source>
</evidence>
<gene>
    <name evidence="6" type="ORF">CMC5_033420</name>
</gene>
<protein>
    <recommendedName>
        <fullName evidence="5">Teneurin-like YD-shell domain-containing protein</fullName>
    </recommendedName>
</protein>
<sequence length="340" mass="35808">MLSQYCRRSTTANVGSFGQTTTLSGDAAGLLAAVRNPASESTTLGYDARGLLTRRTDALGREHSFAYDNLGRLTQDSDPAGGSKSLTRSGVGGGRAVSVTTAMGRSTTYAVQRPGAADVQRSVTNSAGLMGTNGPGAAGQTAMQLPDGRTVRWSLAPDPVFGMLAPYRKQESVTTPGGRTLTVTRSRSATLSNPADPSSFVSLQDITNINGKSFVDVYARGTRTTTRTTPAGRSFVTTTDLQGRVEQVVVAGMHPVQLTYGLHGRLDAMTQGMRTISHAYGPHGFRVSTTDPLGQVEGFVVDPVGRVQEAQRPDGDVVLYEHDLVGNLVSVTPPGRPAHR</sequence>
<name>A0A0K1EF49_CHOCO</name>
<dbReference type="KEGG" id="ccro:CMC5_033420"/>
<reference evidence="6 7" key="1">
    <citation type="submission" date="2015-07" db="EMBL/GenBank/DDBJ databases">
        <title>Genome analysis of myxobacterium Chondromyces crocatus Cm c5 reveals a high potential for natural compound synthesis and the genetic basis for the loss of fruiting body formation.</title>
        <authorList>
            <person name="Zaburannyi N."/>
            <person name="Bunk B."/>
            <person name="Maier J."/>
            <person name="Overmann J."/>
            <person name="Mueller R."/>
        </authorList>
    </citation>
    <scope>NUCLEOTIDE SEQUENCE [LARGE SCALE GENOMIC DNA]</scope>
    <source>
        <strain evidence="6 7">Cm c5</strain>
    </source>
</reference>
<evidence type="ECO:0000256" key="2">
    <source>
        <dbReference type="ARBA" id="ARBA00022737"/>
    </source>
</evidence>
<dbReference type="RefSeq" id="WP_082362538.1">
    <property type="nucleotide sequence ID" value="NZ_CP012159.1"/>
</dbReference>
<evidence type="ECO:0000256" key="3">
    <source>
        <dbReference type="ARBA" id="ARBA00023157"/>
    </source>
</evidence>
<dbReference type="NCBIfam" id="TIGR01643">
    <property type="entry name" value="YD_repeat_2x"/>
    <property type="match status" value="2"/>
</dbReference>
<dbReference type="AlphaFoldDB" id="A0A0K1EF49"/>
<keyword evidence="3" id="KW-1015">Disulfide bond</keyword>
<feature type="domain" description="Teneurin-like YD-shell" evidence="5">
    <location>
        <begin position="20"/>
        <end position="339"/>
    </location>
</feature>
<accession>A0A0K1EF49</accession>
<dbReference type="InterPro" id="IPR056823">
    <property type="entry name" value="TEN-like_YD-shell"/>
</dbReference>
<dbReference type="PANTHER" id="PTHR11219">
    <property type="entry name" value="TENEURIN AND N-ACETYLGLUCOSAMINE-1-PHOSPHODIESTER ALPHA-N-ACETYLGLUCOSAMINIDASE"/>
    <property type="match status" value="1"/>
</dbReference>
<dbReference type="InterPro" id="IPR006530">
    <property type="entry name" value="YD"/>
</dbReference>
<dbReference type="OrthoDB" id="8481850at2"/>
<feature type="region of interest" description="Disordered" evidence="4">
    <location>
        <begin position="70"/>
        <end position="94"/>
    </location>
</feature>
<dbReference type="InterPro" id="IPR051216">
    <property type="entry name" value="Teneurin"/>
</dbReference>
<dbReference type="Pfam" id="PF25023">
    <property type="entry name" value="TEN_YD-shell"/>
    <property type="match status" value="1"/>
</dbReference>
<evidence type="ECO:0000259" key="5">
    <source>
        <dbReference type="Pfam" id="PF25023"/>
    </source>
</evidence>
<dbReference type="PANTHER" id="PTHR11219:SF69">
    <property type="entry name" value="TENEURIN-A"/>
    <property type="match status" value="1"/>
</dbReference>
<keyword evidence="1" id="KW-0245">EGF-like domain</keyword>
<dbReference type="EMBL" id="CP012159">
    <property type="protein sequence ID" value="AKT39193.1"/>
    <property type="molecule type" value="Genomic_DNA"/>
</dbReference>
<keyword evidence="7" id="KW-1185">Reference proteome</keyword>
<organism evidence="6 7">
    <name type="scientific">Chondromyces crocatus</name>
    <dbReference type="NCBI Taxonomy" id="52"/>
    <lineage>
        <taxon>Bacteria</taxon>
        <taxon>Pseudomonadati</taxon>
        <taxon>Myxococcota</taxon>
        <taxon>Polyangia</taxon>
        <taxon>Polyangiales</taxon>
        <taxon>Polyangiaceae</taxon>
        <taxon>Chondromyces</taxon>
    </lineage>
</organism>
<dbReference type="Gene3D" id="2.180.10.10">
    <property type="entry name" value="RHS repeat-associated core"/>
    <property type="match status" value="2"/>
</dbReference>
<evidence type="ECO:0000313" key="6">
    <source>
        <dbReference type="EMBL" id="AKT39193.1"/>
    </source>
</evidence>
<dbReference type="Proteomes" id="UP000067626">
    <property type="component" value="Chromosome"/>
</dbReference>
<keyword evidence="2" id="KW-0677">Repeat</keyword>
<evidence type="ECO:0000313" key="7">
    <source>
        <dbReference type="Proteomes" id="UP000067626"/>
    </source>
</evidence>
<dbReference type="STRING" id="52.CMC5_033420"/>
<proteinExistence type="predicted"/>